<dbReference type="EMBL" id="LDAU01000062">
    <property type="protein sequence ID" value="KRX08582.1"/>
    <property type="molecule type" value="Genomic_DNA"/>
</dbReference>
<name>A0A0V0R252_PSEPJ</name>
<evidence type="ECO:0000313" key="3">
    <source>
        <dbReference type="Proteomes" id="UP000054937"/>
    </source>
</evidence>
<gene>
    <name evidence="2" type="ORF">PPERSA_10386</name>
</gene>
<dbReference type="InterPro" id="IPR013083">
    <property type="entry name" value="Znf_RING/FYVE/PHD"/>
</dbReference>
<evidence type="ECO:0008006" key="4">
    <source>
        <dbReference type="Google" id="ProtNLM"/>
    </source>
</evidence>
<proteinExistence type="predicted"/>
<dbReference type="AlphaFoldDB" id="A0A0V0R252"/>
<dbReference type="InParanoid" id="A0A0V0R252"/>
<dbReference type="OrthoDB" id="5855668at2759"/>
<comment type="caution">
    <text evidence="2">The sequence shown here is derived from an EMBL/GenBank/DDBJ whole genome shotgun (WGS) entry which is preliminary data.</text>
</comment>
<evidence type="ECO:0000256" key="1">
    <source>
        <dbReference type="SAM" id="MobiDB-lite"/>
    </source>
</evidence>
<evidence type="ECO:0000313" key="2">
    <source>
        <dbReference type="EMBL" id="KRX08582.1"/>
    </source>
</evidence>
<keyword evidence="3" id="KW-1185">Reference proteome</keyword>
<organism evidence="2 3">
    <name type="scientific">Pseudocohnilembus persalinus</name>
    <name type="common">Ciliate</name>
    <dbReference type="NCBI Taxonomy" id="266149"/>
    <lineage>
        <taxon>Eukaryota</taxon>
        <taxon>Sar</taxon>
        <taxon>Alveolata</taxon>
        <taxon>Ciliophora</taxon>
        <taxon>Intramacronucleata</taxon>
        <taxon>Oligohymenophorea</taxon>
        <taxon>Scuticociliatia</taxon>
        <taxon>Philasterida</taxon>
        <taxon>Pseudocohnilembidae</taxon>
        <taxon>Pseudocohnilembus</taxon>
    </lineage>
</organism>
<reference evidence="2 3" key="1">
    <citation type="journal article" date="2015" name="Sci. Rep.">
        <title>Genome of the facultative scuticociliatosis pathogen Pseudocohnilembus persalinus provides insight into its virulence through horizontal gene transfer.</title>
        <authorList>
            <person name="Xiong J."/>
            <person name="Wang G."/>
            <person name="Cheng J."/>
            <person name="Tian M."/>
            <person name="Pan X."/>
            <person name="Warren A."/>
            <person name="Jiang C."/>
            <person name="Yuan D."/>
            <person name="Miao W."/>
        </authorList>
    </citation>
    <scope>NUCLEOTIDE SEQUENCE [LARGE SCALE GENOMIC DNA]</scope>
    <source>
        <strain evidence="2">36N120E</strain>
    </source>
</reference>
<dbReference type="Pfam" id="PF13920">
    <property type="entry name" value="zf-C3HC4_3"/>
    <property type="match status" value="1"/>
</dbReference>
<sequence length="349" mass="41348">MTIIQFDEQNLILQKSQFESKEQAAPCVENKPIEKGITLNFLMSCEKNQFDKYLEKFKQMFPFKCNLGWKKIHDNQNQEIHQGKLLFKKANEALEFVYQCNYSKIFKYHLKIQEKIPASKFLQFQQNHRFVIESVNNQAINFKKINKFAMKSGLVYTIDDCNNKNTMVEIIFYHKQGAINFMKNFKKIDEDFYLDSEKLQLENNDQMKVIKISDTIKKEFQINQEDENFLATIQLVDLSESQEIDESEKQSETEINFEQSSNNQDLQENQDIQENQENQEELEIQKELEELQNQKKCISCNNNDKGIIYQPCGHFLVCFDCEKVYSKCKVCQSDILKGNQIFIIKKNQQ</sequence>
<dbReference type="Proteomes" id="UP000054937">
    <property type="component" value="Unassembled WGS sequence"/>
</dbReference>
<feature type="region of interest" description="Disordered" evidence="1">
    <location>
        <begin position="243"/>
        <end position="266"/>
    </location>
</feature>
<protein>
    <recommendedName>
        <fullName evidence="4">RING-type domain-containing protein</fullName>
    </recommendedName>
</protein>
<dbReference type="Gene3D" id="3.30.40.10">
    <property type="entry name" value="Zinc/RING finger domain, C3HC4 (zinc finger)"/>
    <property type="match status" value="1"/>
</dbReference>
<accession>A0A0V0R252</accession>